<keyword evidence="2" id="KW-0732">Signal</keyword>
<feature type="region of interest" description="Disordered" evidence="1">
    <location>
        <begin position="38"/>
        <end position="79"/>
    </location>
</feature>
<feature type="signal peptide" evidence="2">
    <location>
        <begin position="1"/>
        <end position="20"/>
    </location>
</feature>
<sequence length="79" mass="8478">MKTLVIAAGALALASTAALADPGINWARVQETYPGHAAIAQTQDRGYTGTVSERRDAARDERNARTARNGEPSQLGWRQ</sequence>
<feature type="compositionally biased region" description="Polar residues" evidence="1">
    <location>
        <begin position="40"/>
        <end position="51"/>
    </location>
</feature>
<evidence type="ECO:0000256" key="2">
    <source>
        <dbReference type="SAM" id="SignalP"/>
    </source>
</evidence>
<gene>
    <name evidence="3" type="ORF">GGR24_001522</name>
</gene>
<dbReference type="RefSeq" id="WP_183394741.1">
    <property type="nucleotide sequence ID" value="NZ_JACIDR010000002.1"/>
</dbReference>
<evidence type="ECO:0000256" key="1">
    <source>
        <dbReference type="SAM" id="MobiDB-lite"/>
    </source>
</evidence>
<protein>
    <recommendedName>
        <fullName evidence="5">DUF4148 domain-containing protein</fullName>
    </recommendedName>
</protein>
<keyword evidence="4" id="KW-1185">Reference proteome</keyword>
<feature type="compositionally biased region" description="Basic and acidic residues" evidence="1">
    <location>
        <begin position="52"/>
        <end position="64"/>
    </location>
</feature>
<feature type="chain" id="PRO_5030986735" description="DUF4148 domain-containing protein" evidence="2">
    <location>
        <begin position="21"/>
        <end position="79"/>
    </location>
</feature>
<dbReference type="Proteomes" id="UP000528964">
    <property type="component" value="Unassembled WGS sequence"/>
</dbReference>
<organism evidence="3 4">
    <name type="scientific">Hansschlegelia beijingensis</name>
    <dbReference type="NCBI Taxonomy" id="1133344"/>
    <lineage>
        <taxon>Bacteria</taxon>
        <taxon>Pseudomonadati</taxon>
        <taxon>Pseudomonadota</taxon>
        <taxon>Alphaproteobacteria</taxon>
        <taxon>Hyphomicrobiales</taxon>
        <taxon>Methylopilaceae</taxon>
        <taxon>Hansschlegelia</taxon>
    </lineage>
</organism>
<accession>A0A7W6CXD9</accession>
<comment type="caution">
    <text evidence="3">The sequence shown here is derived from an EMBL/GenBank/DDBJ whole genome shotgun (WGS) entry which is preliminary data.</text>
</comment>
<proteinExistence type="predicted"/>
<reference evidence="3 4" key="1">
    <citation type="submission" date="2020-08" db="EMBL/GenBank/DDBJ databases">
        <title>Genomic Encyclopedia of Type Strains, Phase IV (KMG-IV): sequencing the most valuable type-strain genomes for metagenomic binning, comparative biology and taxonomic classification.</title>
        <authorList>
            <person name="Goeker M."/>
        </authorList>
    </citation>
    <scope>NUCLEOTIDE SEQUENCE [LARGE SCALE GENOMIC DNA]</scope>
    <source>
        <strain evidence="3 4">DSM 25481</strain>
    </source>
</reference>
<dbReference type="EMBL" id="JACIDR010000002">
    <property type="protein sequence ID" value="MBB3972865.1"/>
    <property type="molecule type" value="Genomic_DNA"/>
</dbReference>
<dbReference type="AlphaFoldDB" id="A0A7W6CXD9"/>
<evidence type="ECO:0000313" key="3">
    <source>
        <dbReference type="EMBL" id="MBB3972865.1"/>
    </source>
</evidence>
<name>A0A7W6CXD9_9HYPH</name>
<evidence type="ECO:0008006" key="5">
    <source>
        <dbReference type="Google" id="ProtNLM"/>
    </source>
</evidence>
<evidence type="ECO:0000313" key="4">
    <source>
        <dbReference type="Proteomes" id="UP000528964"/>
    </source>
</evidence>